<feature type="non-terminal residue" evidence="9">
    <location>
        <position position="256"/>
    </location>
</feature>
<gene>
    <name evidence="9" type="ORF">S06H3_47519</name>
</gene>
<sequence>FNFGESFKYEQPVIDVIAQRLPISLQFGVVSFFVTYIVCIVLGVFKAIKANSLFDKVTTFIVLVGYSTPAVMLAVLLIVYFAGDTFLDIFPPGELYSDVYDELSFFEKVSDRVHHFIMPLICYMIGSFASLTQLMKNSMLDVIGQDYVRTAKAKGLSDRVVYFKHALRNALIPIATGIGGFLGIFLAGSFIIEKIFQLDGIGLLGFNSVLSRDYNVIMGLLFDDRPNCPVFRIEIKTSIIGFKGFCLPKNSRMIVN</sequence>
<evidence type="ECO:0000256" key="4">
    <source>
        <dbReference type="ARBA" id="ARBA00022692"/>
    </source>
</evidence>
<evidence type="ECO:0000256" key="6">
    <source>
        <dbReference type="ARBA" id="ARBA00023136"/>
    </source>
</evidence>
<evidence type="ECO:0000313" key="9">
    <source>
        <dbReference type="EMBL" id="GAI34739.1"/>
    </source>
</evidence>
<dbReference type="GO" id="GO:0042884">
    <property type="term" value="P:microcin transport"/>
    <property type="evidence" value="ECO:0007669"/>
    <property type="project" value="TreeGrafter"/>
</dbReference>
<evidence type="ECO:0000256" key="2">
    <source>
        <dbReference type="ARBA" id="ARBA00022448"/>
    </source>
</evidence>
<dbReference type="EMBL" id="BARV01029853">
    <property type="protein sequence ID" value="GAI34739.1"/>
    <property type="molecule type" value="Genomic_DNA"/>
</dbReference>
<comment type="subcellular location">
    <subcellularLocation>
        <location evidence="1">Cell membrane</location>
        <topology evidence="1">Multi-pass membrane protein</topology>
    </subcellularLocation>
</comment>
<feature type="transmembrane region" description="Helical" evidence="7">
    <location>
        <begin position="57"/>
        <end position="82"/>
    </location>
</feature>
<proteinExistence type="predicted"/>
<organism evidence="9">
    <name type="scientific">marine sediment metagenome</name>
    <dbReference type="NCBI Taxonomy" id="412755"/>
    <lineage>
        <taxon>unclassified sequences</taxon>
        <taxon>metagenomes</taxon>
        <taxon>ecological metagenomes</taxon>
    </lineage>
</organism>
<reference evidence="9" key="1">
    <citation type="journal article" date="2014" name="Front. Microbiol.">
        <title>High frequency of phylogenetically diverse reductive dehalogenase-homologous genes in deep subseafloor sedimentary metagenomes.</title>
        <authorList>
            <person name="Kawai M."/>
            <person name="Futagami T."/>
            <person name="Toyoda A."/>
            <person name="Takaki Y."/>
            <person name="Nishi S."/>
            <person name="Hori S."/>
            <person name="Arai W."/>
            <person name="Tsubouchi T."/>
            <person name="Morono Y."/>
            <person name="Uchiyama I."/>
            <person name="Ito T."/>
            <person name="Fujiyama A."/>
            <person name="Inagaki F."/>
            <person name="Takami H."/>
        </authorList>
    </citation>
    <scope>NUCLEOTIDE SEQUENCE</scope>
    <source>
        <strain evidence="9">Expedition CK06-06</strain>
    </source>
</reference>
<dbReference type="SUPFAM" id="SSF161098">
    <property type="entry name" value="MetI-like"/>
    <property type="match status" value="1"/>
</dbReference>
<feature type="transmembrane region" description="Helical" evidence="7">
    <location>
        <begin position="113"/>
        <end position="131"/>
    </location>
</feature>
<dbReference type="PANTHER" id="PTHR30465:SF66">
    <property type="entry name" value="INNER MEMBRANE ABC TRANSPORTER PERMEASE PROTEIN YEJB"/>
    <property type="match status" value="1"/>
</dbReference>
<dbReference type="Pfam" id="PF00528">
    <property type="entry name" value="BPD_transp_1"/>
    <property type="match status" value="1"/>
</dbReference>
<keyword evidence="6 7" id="KW-0472">Membrane</keyword>
<dbReference type="InterPro" id="IPR000515">
    <property type="entry name" value="MetI-like"/>
</dbReference>
<feature type="domain" description="ABC transmembrane type-1" evidence="8">
    <location>
        <begin position="21"/>
        <end position="241"/>
    </location>
</feature>
<feature type="non-terminal residue" evidence="9">
    <location>
        <position position="1"/>
    </location>
</feature>
<keyword evidence="4 7" id="KW-0812">Transmembrane</keyword>
<dbReference type="InterPro" id="IPR035906">
    <property type="entry name" value="MetI-like_sf"/>
</dbReference>
<evidence type="ECO:0000256" key="7">
    <source>
        <dbReference type="SAM" id="Phobius"/>
    </source>
</evidence>
<dbReference type="CDD" id="cd06261">
    <property type="entry name" value="TM_PBP2"/>
    <property type="match status" value="1"/>
</dbReference>
<dbReference type="AlphaFoldDB" id="X1PV37"/>
<dbReference type="GO" id="GO:0055085">
    <property type="term" value="P:transmembrane transport"/>
    <property type="evidence" value="ECO:0007669"/>
    <property type="project" value="InterPro"/>
</dbReference>
<dbReference type="GO" id="GO:0005886">
    <property type="term" value="C:plasma membrane"/>
    <property type="evidence" value="ECO:0007669"/>
    <property type="project" value="UniProtKB-SubCell"/>
</dbReference>
<name>X1PV37_9ZZZZ</name>
<feature type="transmembrane region" description="Helical" evidence="7">
    <location>
        <begin position="170"/>
        <end position="192"/>
    </location>
</feature>
<evidence type="ECO:0000256" key="3">
    <source>
        <dbReference type="ARBA" id="ARBA00022475"/>
    </source>
</evidence>
<evidence type="ECO:0000259" key="8">
    <source>
        <dbReference type="PROSITE" id="PS50928"/>
    </source>
</evidence>
<accession>X1PV37</accession>
<keyword evidence="5 7" id="KW-1133">Transmembrane helix</keyword>
<evidence type="ECO:0000256" key="5">
    <source>
        <dbReference type="ARBA" id="ARBA00022989"/>
    </source>
</evidence>
<keyword evidence="3" id="KW-1003">Cell membrane</keyword>
<comment type="caution">
    <text evidence="9">The sequence shown here is derived from an EMBL/GenBank/DDBJ whole genome shotgun (WGS) entry which is preliminary data.</text>
</comment>
<evidence type="ECO:0000256" key="1">
    <source>
        <dbReference type="ARBA" id="ARBA00004651"/>
    </source>
</evidence>
<dbReference type="PANTHER" id="PTHR30465">
    <property type="entry name" value="INNER MEMBRANE ABC TRANSPORTER"/>
    <property type="match status" value="1"/>
</dbReference>
<protein>
    <recommendedName>
        <fullName evidence="8">ABC transmembrane type-1 domain-containing protein</fullName>
    </recommendedName>
</protein>
<dbReference type="Gene3D" id="1.10.3720.10">
    <property type="entry name" value="MetI-like"/>
    <property type="match status" value="1"/>
</dbReference>
<feature type="transmembrane region" description="Helical" evidence="7">
    <location>
        <begin position="23"/>
        <end position="45"/>
    </location>
</feature>
<dbReference type="PROSITE" id="PS50928">
    <property type="entry name" value="ABC_TM1"/>
    <property type="match status" value="1"/>
</dbReference>
<keyword evidence="2" id="KW-0813">Transport</keyword>